<keyword evidence="3 5" id="KW-1133">Transmembrane helix</keyword>
<evidence type="ECO:0000256" key="2">
    <source>
        <dbReference type="ARBA" id="ARBA00022692"/>
    </source>
</evidence>
<dbReference type="AlphaFoldDB" id="A0A9N9WN57"/>
<dbReference type="GO" id="GO:0015179">
    <property type="term" value="F:L-amino acid transmembrane transporter activity"/>
    <property type="evidence" value="ECO:0007669"/>
    <property type="project" value="TreeGrafter"/>
</dbReference>
<dbReference type="PANTHER" id="PTHR22950:SF150">
    <property type="entry name" value="FI17861P1"/>
    <property type="match status" value="1"/>
</dbReference>
<feature type="transmembrane region" description="Helical" evidence="5">
    <location>
        <begin position="306"/>
        <end position="334"/>
    </location>
</feature>
<dbReference type="OrthoDB" id="1684102at2759"/>
<feature type="transmembrane region" description="Helical" evidence="5">
    <location>
        <begin position="354"/>
        <end position="371"/>
    </location>
</feature>
<reference evidence="7" key="1">
    <citation type="submission" date="2022-01" db="EMBL/GenBank/DDBJ databases">
        <authorList>
            <person name="King R."/>
        </authorList>
    </citation>
    <scope>NUCLEOTIDE SEQUENCE</scope>
</reference>
<feature type="transmembrane region" description="Helical" evidence="5">
    <location>
        <begin position="260"/>
        <end position="286"/>
    </location>
</feature>
<gene>
    <name evidence="7" type="ORF">CHIRRI_LOCUS5146</name>
</gene>
<sequence length="448" mass="49576">MIEAGDKPQTNPSKKKVSFMGYGEIHDAQPPTSYWETLANLFKGNVGTGCFAMADAIKNAGIILGPILLTIIAIICIQCFKMLINGAEYIMKVNELSLRPEFAEVVELSFLVNKSENDKWKKCAVIAKTICNVAICVTQLGFCCVYLIFVSSSIKLILEHYGINMKLAIIMTIVLVPVWFSILERKLKNIAIFSGLANICMILGVIFTVGYSLIDLPSFSERKYVNFESLPLFFGTAIFAFEGIALILPLQNAMKEPKKFVGLLGVMNVGMVLVSVIYVTIGFFGYWKFGEATAGSLTLNLPVDQILAQVIIIMVAIGVLFGYPIQFFVAIQILFPPIVEKIEFARKRPVTAELIFRSTMCVVTFAVAQLIPNLSILLSLIGAVFCSVLVFIFPAIIELTTRKAQYNRIGLGYWIKNLIIILMSIIGMILGGGQAFYEIYLGFFKDSN</sequence>
<evidence type="ECO:0000313" key="8">
    <source>
        <dbReference type="Proteomes" id="UP001153620"/>
    </source>
</evidence>
<comment type="subcellular location">
    <subcellularLocation>
        <location evidence="1">Membrane</location>
        <topology evidence="1">Multi-pass membrane protein</topology>
    </subcellularLocation>
</comment>
<organism evidence="7 8">
    <name type="scientific">Chironomus riparius</name>
    <dbReference type="NCBI Taxonomy" id="315576"/>
    <lineage>
        <taxon>Eukaryota</taxon>
        <taxon>Metazoa</taxon>
        <taxon>Ecdysozoa</taxon>
        <taxon>Arthropoda</taxon>
        <taxon>Hexapoda</taxon>
        <taxon>Insecta</taxon>
        <taxon>Pterygota</taxon>
        <taxon>Neoptera</taxon>
        <taxon>Endopterygota</taxon>
        <taxon>Diptera</taxon>
        <taxon>Nematocera</taxon>
        <taxon>Chironomoidea</taxon>
        <taxon>Chironomidae</taxon>
        <taxon>Chironominae</taxon>
        <taxon>Chironomus</taxon>
    </lineage>
</organism>
<feature type="domain" description="Amino acid transporter transmembrane" evidence="6">
    <location>
        <begin position="32"/>
        <end position="434"/>
    </location>
</feature>
<evidence type="ECO:0000313" key="7">
    <source>
        <dbReference type="EMBL" id="CAG9802232.1"/>
    </source>
</evidence>
<dbReference type="EMBL" id="OU895878">
    <property type="protein sequence ID" value="CAG9802232.1"/>
    <property type="molecule type" value="Genomic_DNA"/>
</dbReference>
<keyword evidence="2 5" id="KW-0812">Transmembrane</keyword>
<feature type="transmembrane region" description="Helical" evidence="5">
    <location>
        <begin position="418"/>
        <end position="437"/>
    </location>
</feature>
<reference evidence="7" key="2">
    <citation type="submission" date="2022-10" db="EMBL/GenBank/DDBJ databases">
        <authorList>
            <consortium name="ENA_rothamsted_submissions"/>
            <consortium name="culmorum"/>
            <person name="King R."/>
        </authorList>
    </citation>
    <scope>NUCLEOTIDE SEQUENCE</scope>
</reference>
<keyword evidence="8" id="KW-1185">Reference proteome</keyword>
<name>A0A9N9WN57_9DIPT</name>
<feature type="transmembrane region" description="Helical" evidence="5">
    <location>
        <begin position="62"/>
        <end position="84"/>
    </location>
</feature>
<proteinExistence type="predicted"/>
<evidence type="ECO:0000259" key="6">
    <source>
        <dbReference type="Pfam" id="PF01490"/>
    </source>
</evidence>
<evidence type="ECO:0000256" key="3">
    <source>
        <dbReference type="ARBA" id="ARBA00022989"/>
    </source>
</evidence>
<protein>
    <recommendedName>
        <fullName evidence="6">Amino acid transporter transmembrane domain-containing protein</fullName>
    </recommendedName>
</protein>
<feature type="transmembrane region" description="Helical" evidence="5">
    <location>
        <begin position="229"/>
        <end position="248"/>
    </location>
</feature>
<keyword evidence="4 5" id="KW-0472">Membrane</keyword>
<feature type="transmembrane region" description="Helical" evidence="5">
    <location>
        <begin position="377"/>
        <end position="397"/>
    </location>
</feature>
<feature type="transmembrane region" description="Helical" evidence="5">
    <location>
        <begin position="129"/>
        <end position="149"/>
    </location>
</feature>
<evidence type="ECO:0000256" key="1">
    <source>
        <dbReference type="ARBA" id="ARBA00004141"/>
    </source>
</evidence>
<dbReference type="GO" id="GO:0005774">
    <property type="term" value="C:vacuolar membrane"/>
    <property type="evidence" value="ECO:0007669"/>
    <property type="project" value="TreeGrafter"/>
</dbReference>
<feature type="transmembrane region" description="Helical" evidence="5">
    <location>
        <begin position="161"/>
        <end position="183"/>
    </location>
</feature>
<feature type="transmembrane region" description="Helical" evidence="5">
    <location>
        <begin position="190"/>
        <end position="214"/>
    </location>
</feature>
<accession>A0A9N9WN57</accession>
<evidence type="ECO:0000256" key="5">
    <source>
        <dbReference type="SAM" id="Phobius"/>
    </source>
</evidence>
<evidence type="ECO:0000256" key="4">
    <source>
        <dbReference type="ARBA" id="ARBA00023136"/>
    </source>
</evidence>
<dbReference type="Pfam" id="PF01490">
    <property type="entry name" value="Aa_trans"/>
    <property type="match status" value="1"/>
</dbReference>
<dbReference type="PANTHER" id="PTHR22950">
    <property type="entry name" value="AMINO ACID TRANSPORTER"/>
    <property type="match status" value="1"/>
</dbReference>
<dbReference type="InterPro" id="IPR013057">
    <property type="entry name" value="AA_transpt_TM"/>
</dbReference>
<dbReference type="Proteomes" id="UP001153620">
    <property type="component" value="Chromosome 2"/>
</dbReference>